<keyword evidence="4 8" id="KW-0805">Transcription regulation</keyword>
<evidence type="ECO:0000256" key="5">
    <source>
        <dbReference type="ARBA" id="ARBA00023016"/>
    </source>
</evidence>
<evidence type="ECO:0000313" key="11">
    <source>
        <dbReference type="EMBL" id="OZU87220.1"/>
    </source>
</evidence>
<keyword evidence="7 8" id="KW-0804">Transcription</keyword>
<proteinExistence type="inferred from homology"/>
<accession>A0A265N5B4</accession>
<dbReference type="FunFam" id="3.30.56.130:FF:000001">
    <property type="entry name" value="Transcriptional regulator CtsR"/>
    <property type="match status" value="1"/>
</dbReference>
<feature type="domain" description="CtsR N-terminal HTH" evidence="9">
    <location>
        <begin position="3"/>
        <end position="73"/>
    </location>
</feature>
<evidence type="ECO:0000256" key="4">
    <source>
        <dbReference type="ARBA" id="ARBA00023015"/>
    </source>
</evidence>
<dbReference type="EMBL" id="NPMS01000012">
    <property type="protein sequence ID" value="OZU87220.1"/>
    <property type="molecule type" value="Genomic_DNA"/>
</dbReference>
<keyword evidence="12" id="KW-1185">Reference proteome</keyword>
<keyword evidence="3 8" id="KW-0678">Repressor</keyword>
<dbReference type="Proteomes" id="UP000216498">
    <property type="component" value="Unassembled WGS sequence"/>
</dbReference>
<dbReference type="GO" id="GO:0003677">
    <property type="term" value="F:DNA binding"/>
    <property type="evidence" value="ECO:0007669"/>
    <property type="project" value="UniProtKB-UniRule"/>
</dbReference>
<evidence type="ECO:0000259" key="10">
    <source>
        <dbReference type="Pfam" id="PF17727"/>
    </source>
</evidence>
<evidence type="ECO:0000313" key="12">
    <source>
        <dbReference type="Proteomes" id="UP000216498"/>
    </source>
</evidence>
<dbReference type="PIRSF" id="PIRSF010607">
    <property type="entry name" value="Txn_repr_CtsR"/>
    <property type="match status" value="1"/>
</dbReference>
<dbReference type="Pfam" id="PF05848">
    <property type="entry name" value="CtsR"/>
    <property type="match status" value="1"/>
</dbReference>
<dbReference type="RefSeq" id="WP_094887178.1">
    <property type="nucleotide sequence ID" value="NZ_NPMS01000012.1"/>
</dbReference>
<gene>
    <name evidence="11" type="ORF">CIL03_17515</name>
</gene>
<evidence type="ECO:0000256" key="8">
    <source>
        <dbReference type="PIRNR" id="PIRNR010607"/>
    </source>
</evidence>
<dbReference type="InterPro" id="IPR041902">
    <property type="entry name" value="CtsR_N_sf"/>
</dbReference>
<comment type="caution">
    <text evidence="11">The sequence shown here is derived from an EMBL/GenBank/DDBJ whole genome shotgun (WGS) entry which is preliminary data.</text>
</comment>
<name>A0A265N5B4_9BACI</name>
<dbReference type="AlphaFoldDB" id="A0A265N5B4"/>
<evidence type="ECO:0000259" key="9">
    <source>
        <dbReference type="Pfam" id="PF05848"/>
    </source>
</evidence>
<dbReference type="OrthoDB" id="1680813at2"/>
<dbReference type="Pfam" id="PF17727">
    <property type="entry name" value="CtsR_C"/>
    <property type="match status" value="1"/>
</dbReference>
<evidence type="ECO:0000256" key="6">
    <source>
        <dbReference type="ARBA" id="ARBA00023125"/>
    </source>
</evidence>
<dbReference type="InterPro" id="IPR041473">
    <property type="entry name" value="CtsR_C"/>
</dbReference>
<comment type="similarity">
    <text evidence="1 8">Belongs to the CtsR family.</text>
</comment>
<reference evidence="11 12" key="1">
    <citation type="submission" date="2017-08" db="EMBL/GenBank/DDBJ databases">
        <title>Virgibacillus indicus sp. nov. and Virgibacillus profoundi sp. nov, two moderately halophilic bacteria isolated from marine sediment by using the Microfluidic Streak Plate.</title>
        <authorList>
            <person name="Xu B."/>
            <person name="Hu B."/>
            <person name="Wang J."/>
            <person name="Zhu Y."/>
            <person name="Huang L."/>
            <person name="Du W."/>
            <person name="Huang Y."/>
        </authorList>
    </citation>
    <scope>NUCLEOTIDE SEQUENCE [LARGE SCALE GENOMIC DNA]</scope>
    <source>
        <strain evidence="11 12">IO3-P2-C2</strain>
    </source>
</reference>
<sequence>MSNISDIIEKHLKQILQSKGKNVIEIKRSEIAEQFQCVPSQINYVINTRFTVEKGYIVESKRGGGGYIRIMRIIHQDQSELIDEIIAMINPTVTQQASLDVLERLLEQDIITEREAKIMLSAIGRNTLAFQLPLRDEVRSRVLTAMLHTLKYLNK</sequence>
<dbReference type="Gene3D" id="1.10.1200.150">
    <property type="entry name" value="Transcriptional regulator CtsR, C-terminal domain"/>
    <property type="match status" value="1"/>
</dbReference>
<dbReference type="Gene3D" id="3.30.56.130">
    <property type="entry name" value="Transcriptional regulator CtsR, winged HTH domain"/>
    <property type="match status" value="1"/>
</dbReference>
<keyword evidence="5" id="KW-0346">Stress response</keyword>
<dbReference type="InterPro" id="IPR041908">
    <property type="entry name" value="CtsR_C_sf"/>
</dbReference>
<evidence type="ECO:0000256" key="7">
    <source>
        <dbReference type="ARBA" id="ARBA00023163"/>
    </source>
</evidence>
<dbReference type="GO" id="GO:0006355">
    <property type="term" value="P:regulation of DNA-templated transcription"/>
    <property type="evidence" value="ECO:0007669"/>
    <property type="project" value="UniProtKB-UniRule"/>
</dbReference>
<feature type="domain" description="CtsR C-terminal dimerization" evidence="10">
    <location>
        <begin position="77"/>
        <end position="147"/>
    </location>
</feature>
<dbReference type="InterPro" id="IPR008463">
    <property type="entry name" value="CtsR"/>
</dbReference>
<evidence type="ECO:0000256" key="3">
    <source>
        <dbReference type="ARBA" id="ARBA00022491"/>
    </source>
</evidence>
<evidence type="ECO:0000256" key="1">
    <source>
        <dbReference type="ARBA" id="ARBA00010189"/>
    </source>
</evidence>
<keyword evidence="6 8" id="KW-0238">DNA-binding</keyword>
<dbReference type="InterPro" id="IPR040465">
    <property type="entry name" value="CtsR_N"/>
</dbReference>
<protein>
    <recommendedName>
        <fullName evidence="2 8">Transcriptional regulator CtsR</fullName>
    </recommendedName>
</protein>
<organism evidence="11 12">
    <name type="scientific">Virgibacillus indicus</name>
    <dbReference type="NCBI Taxonomy" id="2024554"/>
    <lineage>
        <taxon>Bacteria</taxon>
        <taxon>Bacillati</taxon>
        <taxon>Bacillota</taxon>
        <taxon>Bacilli</taxon>
        <taxon>Bacillales</taxon>
        <taxon>Bacillaceae</taxon>
        <taxon>Virgibacillus</taxon>
    </lineage>
</organism>
<evidence type="ECO:0000256" key="2">
    <source>
        <dbReference type="ARBA" id="ARBA00014129"/>
    </source>
</evidence>